<feature type="domain" description="Helicase ATP-binding" evidence="12">
    <location>
        <begin position="241"/>
        <end position="422"/>
    </location>
</feature>
<dbReference type="InterPro" id="IPR027417">
    <property type="entry name" value="P-loop_NTPase"/>
</dbReference>
<proteinExistence type="inferred from homology"/>
<feature type="domain" description="DEAD-box RNA helicase Q" evidence="14">
    <location>
        <begin position="2"/>
        <end position="30"/>
    </location>
</feature>
<dbReference type="PROSITE" id="PS51195">
    <property type="entry name" value="Q_MOTIF"/>
    <property type="match status" value="1"/>
</dbReference>
<name>A0AAF3EFR3_9BILA</name>
<feature type="short sequence motif" description="Q motif" evidence="9">
    <location>
        <begin position="2"/>
        <end position="30"/>
    </location>
</feature>
<dbReference type="InterPro" id="IPR043136">
    <property type="entry name" value="B30.2/SPRY_sf"/>
</dbReference>
<dbReference type="GO" id="GO:0003724">
    <property type="term" value="F:RNA helicase activity"/>
    <property type="evidence" value="ECO:0007669"/>
    <property type="project" value="UniProtKB-EC"/>
</dbReference>
<evidence type="ECO:0000256" key="3">
    <source>
        <dbReference type="ARBA" id="ARBA00022741"/>
    </source>
</evidence>
<dbReference type="InterPro" id="IPR014014">
    <property type="entry name" value="RNA_helicase_DEAD_Q_motif"/>
</dbReference>
<dbReference type="Gene3D" id="2.60.120.920">
    <property type="match status" value="1"/>
</dbReference>
<dbReference type="CDD" id="cd12873">
    <property type="entry name" value="SPRY_DDX1"/>
    <property type="match status" value="1"/>
</dbReference>
<dbReference type="InterPro" id="IPR001650">
    <property type="entry name" value="Helicase_C-like"/>
</dbReference>
<keyword evidence="8 10" id="KW-0694">RNA-binding</keyword>
<dbReference type="GO" id="GO:0005524">
    <property type="term" value="F:ATP binding"/>
    <property type="evidence" value="ECO:0007669"/>
    <property type="project" value="UniProtKB-UniRule"/>
</dbReference>
<evidence type="ECO:0000259" key="11">
    <source>
        <dbReference type="PROSITE" id="PS50188"/>
    </source>
</evidence>
<dbReference type="InterPro" id="IPR013320">
    <property type="entry name" value="ConA-like_dom_sf"/>
</dbReference>
<dbReference type="InterPro" id="IPR011545">
    <property type="entry name" value="DEAD/DEAH_box_helicase_dom"/>
</dbReference>
<keyword evidence="2" id="KW-0540">Nuclease</keyword>
<keyword evidence="7 10" id="KW-0067">ATP-binding</keyword>
<dbReference type="Pfam" id="PF00270">
    <property type="entry name" value="DEAD"/>
    <property type="match status" value="2"/>
</dbReference>
<organism evidence="15 16">
    <name type="scientific">Mesorhabditis belari</name>
    <dbReference type="NCBI Taxonomy" id="2138241"/>
    <lineage>
        <taxon>Eukaryota</taxon>
        <taxon>Metazoa</taxon>
        <taxon>Ecdysozoa</taxon>
        <taxon>Nematoda</taxon>
        <taxon>Chromadorea</taxon>
        <taxon>Rhabditida</taxon>
        <taxon>Rhabditina</taxon>
        <taxon>Rhabditomorpha</taxon>
        <taxon>Rhabditoidea</taxon>
        <taxon>Rhabditidae</taxon>
        <taxon>Mesorhabditinae</taxon>
        <taxon>Mesorhabditis</taxon>
    </lineage>
</organism>
<evidence type="ECO:0000256" key="4">
    <source>
        <dbReference type="ARBA" id="ARBA00022801"/>
    </source>
</evidence>
<dbReference type="AlphaFoldDB" id="A0AAF3EFR3"/>
<dbReference type="PROSITE" id="PS51192">
    <property type="entry name" value="HELICASE_ATP_BIND_1"/>
    <property type="match status" value="1"/>
</dbReference>
<feature type="domain" description="B30.2/SPRY" evidence="11">
    <location>
        <begin position="60"/>
        <end position="242"/>
    </location>
</feature>
<dbReference type="PROSITE" id="PS50188">
    <property type="entry name" value="B302_SPRY"/>
    <property type="match status" value="1"/>
</dbReference>
<evidence type="ECO:0000256" key="7">
    <source>
        <dbReference type="ARBA" id="ARBA00022840"/>
    </source>
</evidence>
<feature type="domain" description="Helicase C-terminal" evidence="13">
    <location>
        <begin position="495"/>
        <end position="672"/>
    </location>
</feature>
<comment type="similarity">
    <text evidence="1">Belongs to the DEAD box helicase family. DDX1 subfamily.</text>
</comment>
<accession>A0AAF3EFR3</accession>
<protein>
    <recommendedName>
        <fullName evidence="10">ATP-dependent RNA helicase</fullName>
        <ecNumber evidence="10">3.6.4.13</ecNumber>
    </recommendedName>
</protein>
<dbReference type="SMART" id="SM00449">
    <property type="entry name" value="SPRY"/>
    <property type="match status" value="1"/>
</dbReference>
<comment type="domain">
    <text evidence="10">The helicase domain is involved in the stimulation of RELA transcriptional activity.</text>
</comment>
<dbReference type="GO" id="GO:0004527">
    <property type="term" value="F:exonuclease activity"/>
    <property type="evidence" value="ECO:0007669"/>
    <property type="project" value="UniProtKB-KW"/>
</dbReference>
<reference evidence="16" key="1">
    <citation type="submission" date="2024-02" db="UniProtKB">
        <authorList>
            <consortium name="WormBaseParasite"/>
        </authorList>
    </citation>
    <scope>IDENTIFICATION</scope>
</reference>
<comment type="function">
    <text evidence="10">RNA helicase.</text>
</comment>
<dbReference type="InterPro" id="IPR001870">
    <property type="entry name" value="B30.2/SPRY"/>
</dbReference>
<keyword evidence="15" id="KW-1185">Reference proteome</keyword>
<dbReference type="SMART" id="SM00487">
    <property type="entry name" value="DEXDc"/>
    <property type="match status" value="1"/>
</dbReference>
<sequence length="728" mass="80576">MTAFEELAVIPELGEAVAEIGWELPTPIQSEAIPAILGGGDVLIAAETGSGKTGAFCLPVAQIVWEKRKEVLEPHSGTDCKEWKLNVMDRDGGLAVDRSGMVCESRAQKIWNGSRCRGGVHSKGKYYFEVKIENDGLCRIGWSTLSATRQLGTDDKSYGFGGTGKKSHMKRFEDYGESFTVNDVLGCYLDLDNLNIWWSKNGKQYPVAYSIPPKMRDPANALHPSVLLQCSALHLNFGETSFAFPPGGSFVGVSQASSDCQSWYSEDLSQLARIDLSNAPLCVVLEPTRELVEQTHNNLVLFGKKLTNPPIRSRLLASGVPIKQILTEIEDGADIVTGTASRILDLVENDALSVQGLQFIVIDEADHILGDRAMASVLNRLMEKLPRMASDGSRLQVIVCSATLRNASVQRFADHYMHFPQWIDLKGMVSVAETVHHVVCPVDAEADKQWIRIMHTKNRLEDDFIHRDDEIRPGTRHKETLSLGTKILKGIYVLRAIEALNMVQAIIFCRTKQQCDQLETYLNQNGKQSTCLHGDRAPQERSRALASFKSGETAFLICTDVAARGIDVSGIPFVINVTLPDDKAVYVHRIGRVGRAERMGLSISLVSTHEEKVWYHKCATKGVGCHKTRDIKENGCTIWYNEPKLLAEVEEHLGVTIGHVNSDFQIPTDEFEGRIIYGAKRTQSVTFEGHARSLAASVGQLSDLERSLQNAYLLSVTAHYEKIAKTVK</sequence>
<evidence type="ECO:0000256" key="2">
    <source>
        <dbReference type="ARBA" id="ARBA00022722"/>
    </source>
</evidence>
<evidence type="ECO:0000256" key="8">
    <source>
        <dbReference type="ARBA" id="ARBA00022884"/>
    </source>
</evidence>
<dbReference type="InterPro" id="IPR014001">
    <property type="entry name" value="Helicase_ATP-bd"/>
</dbReference>
<dbReference type="EC" id="3.6.4.13" evidence="10"/>
<dbReference type="GO" id="GO:0003723">
    <property type="term" value="F:RNA binding"/>
    <property type="evidence" value="ECO:0007669"/>
    <property type="project" value="UniProtKB-UniRule"/>
</dbReference>
<keyword evidence="6" id="KW-0269">Exonuclease</keyword>
<dbReference type="Pfam" id="PF00271">
    <property type="entry name" value="Helicase_C"/>
    <property type="match status" value="1"/>
</dbReference>
<keyword evidence="5 10" id="KW-0347">Helicase</keyword>
<dbReference type="SMART" id="SM00490">
    <property type="entry name" value="HELICc"/>
    <property type="match status" value="1"/>
</dbReference>
<evidence type="ECO:0000256" key="9">
    <source>
        <dbReference type="PROSITE-ProRule" id="PRU00552"/>
    </source>
</evidence>
<evidence type="ECO:0000259" key="14">
    <source>
        <dbReference type="PROSITE" id="PS51195"/>
    </source>
</evidence>
<dbReference type="Pfam" id="PF00622">
    <property type="entry name" value="SPRY"/>
    <property type="match status" value="1"/>
</dbReference>
<evidence type="ECO:0000256" key="1">
    <source>
        <dbReference type="ARBA" id="ARBA00008765"/>
    </source>
</evidence>
<comment type="catalytic activity">
    <reaction evidence="10">
        <text>ATP + H2O = ADP + phosphate + H(+)</text>
        <dbReference type="Rhea" id="RHEA:13065"/>
        <dbReference type="ChEBI" id="CHEBI:15377"/>
        <dbReference type="ChEBI" id="CHEBI:15378"/>
        <dbReference type="ChEBI" id="CHEBI:30616"/>
        <dbReference type="ChEBI" id="CHEBI:43474"/>
        <dbReference type="ChEBI" id="CHEBI:456216"/>
        <dbReference type="EC" id="3.6.4.13"/>
    </reaction>
</comment>
<dbReference type="SUPFAM" id="SSF49899">
    <property type="entry name" value="Concanavalin A-like lectins/glucanases"/>
    <property type="match status" value="1"/>
</dbReference>
<dbReference type="Proteomes" id="UP000887575">
    <property type="component" value="Unassembled WGS sequence"/>
</dbReference>
<evidence type="ECO:0000313" key="16">
    <source>
        <dbReference type="WBParaSite" id="MBELARI_LOCUS12808"/>
    </source>
</evidence>
<evidence type="ECO:0000313" key="15">
    <source>
        <dbReference type="Proteomes" id="UP000887575"/>
    </source>
</evidence>
<dbReference type="InterPro" id="IPR003877">
    <property type="entry name" value="SPRY_dom"/>
</dbReference>
<evidence type="ECO:0000256" key="6">
    <source>
        <dbReference type="ARBA" id="ARBA00022839"/>
    </source>
</evidence>
<evidence type="ECO:0000259" key="12">
    <source>
        <dbReference type="PROSITE" id="PS51192"/>
    </source>
</evidence>
<dbReference type="SUPFAM" id="SSF52540">
    <property type="entry name" value="P-loop containing nucleoside triphosphate hydrolases"/>
    <property type="match status" value="2"/>
</dbReference>
<dbReference type="WBParaSite" id="MBELARI_LOCUS12808">
    <property type="protein sequence ID" value="MBELARI_LOCUS12808"/>
    <property type="gene ID" value="MBELARI_LOCUS12808"/>
</dbReference>
<evidence type="ECO:0000259" key="13">
    <source>
        <dbReference type="PROSITE" id="PS51194"/>
    </source>
</evidence>
<evidence type="ECO:0000256" key="10">
    <source>
        <dbReference type="RuleBase" id="RU365068"/>
    </source>
</evidence>
<dbReference type="CDD" id="cd18787">
    <property type="entry name" value="SF2_C_DEAD"/>
    <property type="match status" value="1"/>
</dbReference>
<dbReference type="PANTHER" id="PTHR24031">
    <property type="entry name" value="RNA HELICASE"/>
    <property type="match status" value="1"/>
</dbReference>
<keyword evidence="4 10" id="KW-0378">Hydrolase</keyword>
<keyword evidence="3 10" id="KW-0547">Nucleotide-binding</keyword>
<dbReference type="PROSITE" id="PS51194">
    <property type="entry name" value="HELICASE_CTER"/>
    <property type="match status" value="1"/>
</dbReference>
<evidence type="ECO:0000256" key="5">
    <source>
        <dbReference type="ARBA" id="ARBA00022806"/>
    </source>
</evidence>
<dbReference type="Gene3D" id="3.40.50.300">
    <property type="entry name" value="P-loop containing nucleotide triphosphate hydrolases"/>
    <property type="match status" value="3"/>
</dbReference>